<name>A0A7I9WLW4_9MYCO</name>
<dbReference type="GO" id="GO:0016812">
    <property type="term" value="F:hydrolase activity, acting on carbon-nitrogen (but not peptide) bonds, in cyclic amides"/>
    <property type="evidence" value="ECO:0007669"/>
    <property type="project" value="TreeGrafter"/>
</dbReference>
<dbReference type="GO" id="GO:0046872">
    <property type="term" value="F:metal ion binding"/>
    <property type="evidence" value="ECO:0007669"/>
    <property type="project" value="UniProtKB-KW"/>
</dbReference>
<dbReference type="GO" id="GO:0005829">
    <property type="term" value="C:cytosol"/>
    <property type="evidence" value="ECO:0007669"/>
    <property type="project" value="TreeGrafter"/>
</dbReference>
<organism evidence="7 8">
    <name type="scientific">Mycolicibacterium murale</name>
    <dbReference type="NCBI Taxonomy" id="182220"/>
    <lineage>
        <taxon>Bacteria</taxon>
        <taxon>Bacillati</taxon>
        <taxon>Actinomycetota</taxon>
        <taxon>Actinomycetes</taxon>
        <taxon>Mycobacteriales</taxon>
        <taxon>Mycobacteriaceae</taxon>
        <taxon>Mycolicibacterium</taxon>
    </lineage>
</organism>
<dbReference type="FunFam" id="3.20.20.140:FF:000174">
    <property type="entry name" value="Dihydropyrimidinase-related protein 2"/>
    <property type="match status" value="1"/>
</dbReference>
<dbReference type="SUPFAM" id="SSF51338">
    <property type="entry name" value="Composite domain of metallo-dependent hydrolases"/>
    <property type="match status" value="1"/>
</dbReference>
<evidence type="ECO:0000256" key="1">
    <source>
        <dbReference type="ARBA" id="ARBA00001947"/>
    </source>
</evidence>
<dbReference type="AlphaFoldDB" id="A0A7I9WLW4"/>
<dbReference type="Pfam" id="PF01979">
    <property type="entry name" value="Amidohydro_1"/>
    <property type="match status" value="1"/>
</dbReference>
<dbReference type="Proteomes" id="UP000465241">
    <property type="component" value="Unassembled WGS sequence"/>
</dbReference>
<dbReference type="NCBIfam" id="TIGR02033">
    <property type="entry name" value="D-hydantoinase"/>
    <property type="match status" value="1"/>
</dbReference>
<gene>
    <name evidence="7" type="primary">dht</name>
    <name evidence="7" type="ORF">MMUR_28580</name>
</gene>
<dbReference type="InterPro" id="IPR011059">
    <property type="entry name" value="Metal-dep_hydrolase_composite"/>
</dbReference>
<dbReference type="EMBL" id="BLKT01000003">
    <property type="protein sequence ID" value="GFG58722.1"/>
    <property type="molecule type" value="Genomic_DNA"/>
</dbReference>
<dbReference type="InterPro" id="IPR011778">
    <property type="entry name" value="Hydantoinase/dihydroPyrase"/>
</dbReference>
<dbReference type="PANTHER" id="PTHR11647">
    <property type="entry name" value="HYDRANTOINASE/DIHYDROPYRIMIDINASE FAMILY MEMBER"/>
    <property type="match status" value="1"/>
</dbReference>
<evidence type="ECO:0000256" key="3">
    <source>
        <dbReference type="ARBA" id="ARBA00022723"/>
    </source>
</evidence>
<evidence type="ECO:0000313" key="8">
    <source>
        <dbReference type="Proteomes" id="UP000465241"/>
    </source>
</evidence>
<comment type="cofactor">
    <cofactor evidence="1">
        <name>Zn(2+)</name>
        <dbReference type="ChEBI" id="CHEBI:29105"/>
    </cofactor>
</comment>
<dbReference type="RefSeq" id="WP_193489472.1">
    <property type="nucleotide sequence ID" value="NZ_BLKT01000003.1"/>
</dbReference>
<dbReference type="PANTHER" id="PTHR11647:SF1">
    <property type="entry name" value="COLLAPSIN RESPONSE MEDIATOR PROTEIN"/>
    <property type="match status" value="1"/>
</dbReference>
<comment type="caution">
    <text evidence="7">The sequence shown here is derived from an EMBL/GenBank/DDBJ whole genome shotgun (WGS) entry which is preliminary data.</text>
</comment>
<comment type="PTM">
    <text evidence="5">Carbamylation allows a single lysine to coordinate two divalent metal cations.</text>
</comment>
<reference evidence="7 8" key="1">
    <citation type="journal article" date="2019" name="Emerg. Microbes Infect.">
        <title>Comprehensive subspecies identification of 175 nontuberculous mycobacteria species based on 7547 genomic profiles.</title>
        <authorList>
            <person name="Matsumoto Y."/>
            <person name="Kinjo T."/>
            <person name="Motooka D."/>
            <person name="Nabeya D."/>
            <person name="Jung N."/>
            <person name="Uechi K."/>
            <person name="Horii T."/>
            <person name="Iida T."/>
            <person name="Fujita J."/>
            <person name="Nakamura S."/>
        </authorList>
    </citation>
    <scope>NUCLEOTIDE SEQUENCE [LARGE SCALE GENOMIC DNA]</scope>
    <source>
        <strain evidence="7 8">JCM 13392</strain>
    </source>
</reference>
<comment type="similarity">
    <text evidence="2">Belongs to the metallo-dependent hydrolases superfamily. Hydantoinase/dihydropyrimidinase family.</text>
</comment>
<proteinExistence type="inferred from homology"/>
<keyword evidence="8" id="KW-1185">Reference proteome</keyword>
<dbReference type="SUPFAM" id="SSF51556">
    <property type="entry name" value="Metallo-dependent hydrolases"/>
    <property type="match status" value="1"/>
</dbReference>
<feature type="modified residue" description="N6-carboxylysine" evidence="5">
    <location>
        <position position="159"/>
    </location>
</feature>
<dbReference type="Gene3D" id="2.30.40.10">
    <property type="entry name" value="Urease, subunit C, domain 1"/>
    <property type="match status" value="1"/>
</dbReference>
<protein>
    <submittedName>
        <fullName evidence="7">Dihydropyrimidinase</fullName>
    </submittedName>
</protein>
<evidence type="ECO:0000256" key="2">
    <source>
        <dbReference type="ARBA" id="ARBA00008829"/>
    </source>
</evidence>
<keyword evidence="4" id="KW-0378">Hydrolase</keyword>
<evidence type="ECO:0000259" key="6">
    <source>
        <dbReference type="Pfam" id="PF01979"/>
    </source>
</evidence>
<evidence type="ECO:0000256" key="4">
    <source>
        <dbReference type="ARBA" id="ARBA00022801"/>
    </source>
</evidence>
<dbReference type="Gene3D" id="3.20.20.140">
    <property type="entry name" value="Metal-dependent hydrolases"/>
    <property type="match status" value="1"/>
</dbReference>
<dbReference type="InterPro" id="IPR032466">
    <property type="entry name" value="Metal_Hydrolase"/>
</dbReference>
<dbReference type="InterPro" id="IPR006680">
    <property type="entry name" value="Amidohydro-rel"/>
</dbReference>
<feature type="domain" description="Amidohydrolase-related" evidence="6">
    <location>
        <begin position="61"/>
        <end position="443"/>
    </location>
</feature>
<keyword evidence="3" id="KW-0479">Metal-binding</keyword>
<dbReference type="InterPro" id="IPR050378">
    <property type="entry name" value="Metallo-dep_Hydrolases_sf"/>
</dbReference>
<accession>A0A7I9WLW4</accession>
<sequence length="464" mass="50053">MPTPCPDTVDLAVRGGTVVNSDWSGRADVLIHNGKIVAVTEPAGTPETLARRTIDASELLLLPGGVDPHCHVGFTSGVFTTRDTYLEASRAAVLGGTTTMIDFAIPVAGQSPWEAIEVRRPLADNALCDSALHACVIDWDDSIPDQLQRAVAAGIVTVKMFTTYRGEVMANEDTILRVMKTLKALGGMAVVHAEANHIVEDTQQECLARQQISAGHHHLTRPELSETASVAEILAIAEALGTSVYFVHLSTPQSVELVAAARMRGVKAYAEAVTHHLTLDDREYAGDHPERFVCCPPLRSRTTVESLRRTVHARMVDTIGSDHCCYDTEQKCSTPHDVRTMPNGLPGVETRLPVIFDQFVGKEGLPVESFVAVTSANPARVNGLYPRKGVIAVGSDADMALWDSKIEKTITSQDLHMTTDYTPYEGRAVVGWPTTIIVGGRVVAQAGAIVDDTPRGRHIHAQPV</sequence>
<evidence type="ECO:0000256" key="5">
    <source>
        <dbReference type="PIRSR" id="PIRSR611778-50"/>
    </source>
</evidence>
<evidence type="ECO:0000313" key="7">
    <source>
        <dbReference type="EMBL" id="GFG58722.1"/>
    </source>
</evidence>